<name>X1J216_9ZZZZ</name>
<feature type="non-terminal residue" evidence="2">
    <location>
        <position position="1"/>
    </location>
</feature>
<comment type="caution">
    <text evidence="2">The sequence shown here is derived from an EMBL/GenBank/DDBJ whole genome shotgun (WGS) entry which is preliminary data.</text>
</comment>
<organism evidence="2">
    <name type="scientific">marine sediment metagenome</name>
    <dbReference type="NCBI Taxonomy" id="412755"/>
    <lineage>
        <taxon>unclassified sequences</taxon>
        <taxon>metagenomes</taxon>
        <taxon>ecological metagenomes</taxon>
    </lineage>
</organism>
<protein>
    <recommendedName>
        <fullName evidence="1">Integrase catalytic domain-containing protein</fullName>
    </recommendedName>
</protein>
<dbReference type="EMBL" id="BARU01036128">
    <property type="protein sequence ID" value="GAH87992.1"/>
    <property type="molecule type" value="Genomic_DNA"/>
</dbReference>
<accession>X1J216</accession>
<evidence type="ECO:0000259" key="1">
    <source>
        <dbReference type="PROSITE" id="PS50994"/>
    </source>
</evidence>
<dbReference type="AlphaFoldDB" id="X1J216"/>
<gene>
    <name evidence="2" type="ORF">S03H2_56480</name>
</gene>
<feature type="non-terminal residue" evidence="2">
    <location>
        <position position="253"/>
    </location>
</feature>
<dbReference type="InterPro" id="IPR054353">
    <property type="entry name" value="IstA-like_C"/>
</dbReference>
<dbReference type="PANTHER" id="PTHR35004">
    <property type="entry name" value="TRANSPOSASE RV3428C-RELATED"/>
    <property type="match status" value="1"/>
</dbReference>
<dbReference type="PROSITE" id="PS50994">
    <property type="entry name" value="INTEGRASE"/>
    <property type="match status" value="1"/>
</dbReference>
<evidence type="ECO:0000313" key="2">
    <source>
        <dbReference type="EMBL" id="GAH87992.1"/>
    </source>
</evidence>
<dbReference type="PANTHER" id="PTHR35004:SF7">
    <property type="entry name" value="INTEGRASE PROTEIN"/>
    <property type="match status" value="1"/>
</dbReference>
<dbReference type="GO" id="GO:0015074">
    <property type="term" value="P:DNA integration"/>
    <property type="evidence" value="ECO:0007669"/>
    <property type="project" value="InterPro"/>
</dbReference>
<dbReference type="Pfam" id="PF22483">
    <property type="entry name" value="Mu-transpos_C_2"/>
    <property type="match status" value="1"/>
</dbReference>
<dbReference type="InterPro" id="IPR001584">
    <property type="entry name" value="Integrase_cat-core"/>
</dbReference>
<reference evidence="2" key="1">
    <citation type="journal article" date="2014" name="Front. Microbiol.">
        <title>High frequency of phylogenetically diverse reductive dehalogenase-homologous genes in deep subseafloor sedimentary metagenomes.</title>
        <authorList>
            <person name="Kawai M."/>
            <person name="Futagami T."/>
            <person name="Toyoda A."/>
            <person name="Takaki Y."/>
            <person name="Nishi S."/>
            <person name="Hori S."/>
            <person name="Arai W."/>
            <person name="Tsubouchi T."/>
            <person name="Morono Y."/>
            <person name="Uchiyama I."/>
            <person name="Ito T."/>
            <person name="Fujiyama A."/>
            <person name="Inagaki F."/>
            <person name="Takami H."/>
        </authorList>
    </citation>
    <scope>NUCLEOTIDE SEQUENCE</scope>
    <source>
        <strain evidence="2">Expedition CK06-06</strain>
    </source>
</reference>
<sequence>RQDTLAFGQSHIDYFSEVKGVHKEMVYDNMRVAIKKFAGRTEREVTDSFLELSNYYKFGYRFCNIRKGNEKGHVERSVEYIRRKSFSREVYFKDLSQANGHLQEVLEQLNASPQQLENGKSANDLFKEEQSHLYAAPVAYKCFEEIHLKADKYATVILYGNRYSVSDYLVYKLISAKVFAEKIDLYYNREYLCSHPRSYGAHTWTLDITHYLTTLLRKPGALQGSLALKQSDEKLRTVYTEYFSGASRDFIEL</sequence>
<feature type="domain" description="Integrase catalytic" evidence="1">
    <location>
        <begin position="1"/>
        <end position="130"/>
    </location>
</feature>
<proteinExistence type="predicted"/>